<sequence>GAPALAGGGWSLPGRRSPLAGPAAEGAGLKFKSAAAAAVRGRQRRGGDRMGCQSEKRQRRPPEKQQQQEVTGSSKNLPFLGKSFYLDLPNNKNMEFLVATIKQLGGVIESFLSKEVSYVVSSSKEAKLDSGPQRQTEKRSSTASGDAKAKTLPSAVPKGSHAGHHHKPADSALISRGKELLQKAMR</sequence>
<comment type="caution">
    <text evidence="3">The sequence shown here is derived from an EMBL/GenBank/DDBJ whole genome shotgun (WGS) entry which is preliminary data.</text>
</comment>
<reference evidence="3 4" key="1">
    <citation type="journal article" date="2020" name="G3 (Bethesda)">
        <title>Draft Genome of the Common Snapping Turtle, Chelydra serpentina, a Model for Phenotypic Plasticity in Reptiles.</title>
        <authorList>
            <person name="Das D."/>
            <person name="Singh S.K."/>
            <person name="Bierstedt J."/>
            <person name="Erickson A."/>
            <person name="Galli G.L.J."/>
            <person name="Crossley D.A. 2nd"/>
            <person name="Rhen T."/>
        </authorList>
    </citation>
    <scope>NUCLEOTIDE SEQUENCE [LARGE SCALE GENOMIC DNA]</scope>
    <source>
        <strain evidence="3">KW</strain>
    </source>
</reference>
<accession>A0A8T1S116</accession>
<feature type="domain" description="BRCT" evidence="2">
    <location>
        <begin position="76"/>
        <end position="124"/>
    </location>
</feature>
<evidence type="ECO:0000256" key="1">
    <source>
        <dbReference type="SAM" id="MobiDB-lite"/>
    </source>
</evidence>
<feature type="region of interest" description="Disordered" evidence="1">
    <location>
        <begin position="1"/>
        <end position="80"/>
    </location>
</feature>
<feature type="region of interest" description="Disordered" evidence="1">
    <location>
        <begin position="122"/>
        <end position="186"/>
    </location>
</feature>
<feature type="non-terminal residue" evidence="3">
    <location>
        <position position="186"/>
    </location>
</feature>
<feature type="non-terminal residue" evidence="3">
    <location>
        <position position="1"/>
    </location>
</feature>
<protein>
    <submittedName>
        <fullName evidence="3">DBF4 zinc finger B</fullName>
    </submittedName>
</protein>
<evidence type="ECO:0000313" key="3">
    <source>
        <dbReference type="EMBL" id="KAG6922233.1"/>
    </source>
</evidence>
<evidence type="ECO:0000259" key="2">
    <source>
        <dbReference type="Pfam" id="PF00533"/>
    </source>
</evidence>
<dbReference type="EMBL" id="JAHGAV010001414">
    <property type="protein sequence ID" value="KAG6922233.1"/>
    <property type="molecule type" value="Genomic_DNA"/>
</dbReference>
<feature type="compositionally biased region" description="Basic and acidic residues" evidence="1">
    <location>
        <begin position="176"/>
        <end position="186"/>
    </location>
</feature>
<dbReference type="InterPro" id="IPR051590">
    <property type="entry name" value="Replication_Regulatory_Kinase"/>
</dbReference>
<proteinExistence type="predicted"/>
<dbReference type="Proteomes" id="UP000765507">
    <property type="component" value="Unassembled WGS sequence"/>
</dbReference>
<dbReference type="PANTHER" id="PTHR15375">
    <property type="entry name" value="ACTIVATOR OF S-PHASE KINASE-RELATED"/>
    <property type="match status" value="1"/>
</dbReference>
<dbReference type="InterPro" id="IPR001357">
    <property type="entry name" value="BRCT_dom"/>
</dbReference>
<feature type="compositionally biased region" description="Low complexity" evidence="1">
    <location>
        <begin position="18"/>
        <end position="40"/>
    </location>
</feature>
<evidence type="ECO:0000313" key="4">
    <source>
        <dbReference type="Proteomes" id="UP000765507"/>
    </source>
</evidence>
<feature type="compositionally biased region" description="Basic and acidic residues" evidence="1">
    <location>
        <begin position="54"/>
        <end position="63"/>
    </location>
</feature>
<keyword evidence="4" id="KW-1185">Reference proteome</keyword>
<dbReference type="Pfam" id="PF00533">
    <property type="entry name" value="BRCT"/>
    <property type="match status" value="1"/>
</dbReference>
<dbReference type="OrthoDB" id="21380at2759"/>
<dbReference type="InterPro" id="IPR036420">
    <property type="entry name" value="BRCT_dom_sf"/>
</dbReference>
<name>A0A8T1S116_CHESE</name>
<dbReference type="AlphaFoldDB" id="A0A8T1S116"/>
<organism evidence="3 4">
    <name type="scientific">Chelydra serpentina</name>
    <name type="common">Snapping turtle</name>
    <name type="synonym">Testudo serpentina</name>
    <dbReference type="NCBI Taxonomy" id="8475"/>
    <lineage>
        <taxon>Eukaryota</taxon>
        <taxon>Metazoa</taxon>
        <taxon>Chordata</taxon>
        <taxon>Craniata</taxon>
        <taxon>Vertebrata</taxon>
        <taxon>Euteleostomi</taxon>
        <taxon>Archelosauria</taxon>
        <taxon>Testudinata</taxon>
        <taxon>Testudines</taxon>
        <taxon>Cryptodira</taxon>
        <taxon>Durocryptodira</taxon>
        <taxon>Americhelydia</taxon>
        <taxon>Chelydroidea</taxon>
        <taxon>Chelydridae</taxon>
        <taxon>Chelydra</taxon>
    </lineage>
</organism>
<gene>
    <name evidence="3" type="ORF">G0U57_003189</name>
</gene>
<dbReference type="GO" id="GO:1901987">
    <property type="term" value="P:regulation of cell cycle phase transition"/>
    <property type="evidence" value="ECO:0007669"/>
    <property type="project" value="TreeGrafter"/>
</dbReference>
<dbReference type="SUPFAM" id="SSF52113">
    <property type="entry name" value="BRCT domain"/>
    <property type="match status" value="1"/>
</dbReference>
<dbReference type="GO" id="GO:0043539">
    <property type="term" value="F:protein serine/threonine kinase activator activity"/>
    <property type="evidence" value="ECO:0007669"/>
    <property type="project" value="TreeGrafter"/>
</dbReference>
<feature type="compositionally biased region" description="Gly residues" evidence="1">
    <location>
        <begin position="1"/>
        <end position="11"/>
    </location>
</feature>
<dbReference type="GO" id="GO:0031431">
    <property type="term" value="C:Dbf4-dependent protein kinase complex"/>
    <property type="evidence" value="ECO:0007669"/>
    <property type="project" value="TreeGrafter"/>
</dbReference>
<dbReference type="PANTHER" id="PTHR15375:SF24">
    <property type="entry name" value="PROTEIN DBF4 HOMOLOG B"/>
    <property type="match status" value="1"/>
</dbReference>
<dbReference type="GO" id="GO:0010571">
    <property type="term" value="P:positive regulation of nuclear cell cycle DNA replication"/>
    <property type="evidence" value="ECO:0007669"/>
    <property type="project" value="TreeGrafter"/>
</dbReference>